<gene>
    <name evidence="3" type="ORF">METZ01_LOCUS501866</name>
</gene>
<dbReference type="PANTHER" id="PTHR30483">
    <property type="entry name" value="LEUCINE-SPECIFIC-BINDING PROTEIN"/>
    <property type="match status" value="1"/>
</dbReference>
<reference evidence="3" key="1">
    <citation type="submission" date="2018-05" db="EMBL/GenBank/DDBJ databases">
        <authorList>
            <person name="Lanie J.A."/>
            <person name="Ng W.-L."/>
            <person name="Kazmierczak K.M."/>
            <person name="Andrzejewski T.M."/>
            <person name="Davidsen T.M."/>
            <person name="Wayne K.J."/>
            <person name="Tettelin H."/>
            <person name="Glass J.I."/>
            <person name="Rusch D."/>
            <person name="Podicherti R."/>
            <person name="Tsui H.-C.T."/>
            <person name="Winkler M.E."/>
        </authorList>
    </citation>
    <scope>NUCLEOTIDE SEQUENCE</scope>
</reference>
<dbReference type="PANTHER" id="PTHR30483:SF6">
    <property type="entry name" value="PERIPLASMIC BINDING PROTEIN OF ABC TRANSPORTER FOR NATURAL AMINO ACIDS"/>
    <property type="match status" value="1"/>
</dbReference>
<sequence>MFSLFVKMQMGNGLNFSMKVSKIFFLSIVCVVILSFGIGCEGASVETEESDMGSAVQVPGETENTAKAAVPDDSPVTKKIGMLSPRTGPISVFSDQYEAAANLAVDILNRSQGDYNFELVVGDSGCDGAKAAISATELIDEGVVGIVGAACSGATMGAIQVAAPAGIPMVSYASTSST</sequence>
<dbReference type="InterPro" id="IPR028082">
    <property type="entry name" value="Peripla_BP_I"/>
</dbReference>
<dbReference type="Pfam" id="PF13458">
    <property type="entry name" value="Peripla_BP_6"/>
    <property type="match status" value="1"/>
</dbReference>
<accession>A0A383DWU6</accession>
<evidence type="ECO:0000313" key="3">
    <source>
        <dbReference type="EMBL" id="SVE49012.1"/>
    </source>
</evidence>
<protein>
    <recommendedName>
        <fullName evidence="2">Leucine-binding protein domain-containing protein</fullName>
    </recommendedName>
</protein>
<name>A0A383DWU6_9ZZZZ</name>
<dbReference type="Gene3D" id="3.40.50.2300">
    <property type="match status" value="1"/>
</dbReference>
<dbReference type="AlphaFoldDB" id="A0A383DWU6"/>
<feature type="domain" description="Leucine-binding protein" evidence="2">
    <location>
        <begin position="79"/>
        <end position="175"/>
    </location>
</feature>
<organism evidence="3">
    <name type="scientific">marine metagenome</name>
    <dbReference type="NCBI Taxonomy" id="408172"/>
    <lineage>
        <taxon>unclassified sequences</taxon>
        <taxon>metagenomes</taxon>
        <taxon>ecological metagenomes</taxon>
    </lineage>
</organism>
<evidence type="ECO:0000259" key="2">
    <source>
        <dbReference type="Pfam" id="PF13458"/>
    </source>
</evidence>
<dbReference type="SUPFAM" id="SSF53822">
    <property type="entry name" value="Periplasmic binding protein-like I"/>
    <property type="match status" value="1"/>
</dbReference>
<dbReference type="EMBL" id="UINC01220896">
    <property type="protein sequence ID" value="SVE49012.1"/>
    <property type="molecule type" value="Genomic_DNA"/>
</dbReference>
<feature type="non-terminal residue" evidence="3">
    <location>
        <position position="178"/>
    </location>
</feature>
<proteinExistence type="predicted"/>
<dbReference type="InterPro" id="IPR051010">
    <property type="entry name" value="BCAA_transport"/>
</dbReference>
<dbReference type="InterPro" id="IPR028081">
    <property type="entry name" value="Leu-bd"/>
</dbReference>
<evidence type="ECO:0000256" key="1">
    <source>
        <dbReference type="ARBA" id="ARBA00022729"/>
    </source>
</evidence>
<keyword evidence="1" id="KW-0732">Signal</keyword>